<evidence type="ECO:0000256" key="1">
    <source>
        <dbReference type="SAM" id="SignalP"/>
    </source>
</evidence>
<reference evidence="2" key="1">
    <citation type="submission" date="2021-09" db="EMBL/GenBank/DDBJ databases">
        <authorList>
            <consortium name="AG Swart"/>
            <person name="Singh M."/>
            <person name="Singh A."/>
            <person name="Seah K."/>
            <person name="Emmerich C."/>
        </authorList>
    </citation>
    <scope>NUCLEOTIDE SEQUENCE</scope>
    <source>
        <strain evidence="2">ATCC30299</strain>
    </source>
</reference>
<protein>
    <submittedName>
        <fullName evidence="2">Uncharacterized protein</fullName>
    </submittedName>
</protein>
<dbReference type="EMBL" id="CAJZBQ010000021">
    <property type="protein sequence ID" value="CAG9319104.1"/>
    <property type="molecule type" value="Genomic_DNA"/>
</dbReference>
<gene>
    <name evidence="2" type="ORF">BSTOLATCC_MIC22454</name>
</gene>
<evidence type="ECO:0000313" key="3">
    <source>
        <dbReference type="Proteomes" id="UP001162131"/>
    </source>
</evidence>
<feature type="chain" id="PRO_5043964529" evidence="1">
    <location>
        <begin position="27"/>
        <end position="104"/>
    </location>
</feature>
<sequence>MAYSRRLRQHLQQLAMLIILSHLSTSIEIIVAYEDSYGLNYNGWNITSLLEVTQSLSPLVDWHKCSISSLSECVDYYPNSLIILDLSENLDIFLIILMHKTISI</sequence>
<keyword evidence="1" id="KW-0732">Signal</keyword>
<proteinExistence type="predicted"/>
<keyword evidence="3" id="KW-1185">Reference proteome</keyword>
<feature type="signal peptide" evidence="1">
    <location>
        <begin position="1"/>
        <end position="26"/>
    </location>
</feature>
<comment type="caution">
    <text evidence="2">The sequence shown here is derived from an EMBL/GenBank/DDBJ whole genome shotgun (WGS) entry which is preliminary data.</text>
</comment>
<dbReference type="AlphaFoldDB" id="A0AAU9J146"/>
<name>A0AAU9J146_9CILI</name>
<dbReference type="Proteomes" id="UP001162131">
    <property type="component" value="Unassembled WGS sequence"/>
</dbReference>
<evidence type="ECO:0000313" key="2">
    <source>
        <dbReference type="EMBL" id="CAG9319104.1"/>
    </source>
</evidence>
<accession>A0AAU9J146</accession>
<organism evidence="2 3">
    <name type="scientific">Blepharisma stoltei</name>
    <dbReference type="NCBI Taxonomy" id="1481888"/>
    <lineage>
        <taxon>Eukaryota</taxon>
        <taxon>Sar</taxon>
        <taxon>Alveolata</taxon>
        <taxon>Ciliophora</taxon>
        <taxon>Postciliodesmatophora</taxon>
        <taxon>Heterotrichea</taxon>
        <taxon>Heterotrichida</taxon>
        <taxon>Blepharismidae</taxon>
        <taxon>Blepharisma</taxon>
    </lineage>
</organism>